<dbReference type="AlphaFoldDB" id="A0AAD2D747"/>
<organism evidence="2 3">
    <name type="scientific">Euplotes crassus</name>
    <dbReference type="NCBI Taxonomy" id="5936"/>
    <lineage>
        <taxon>Eukaryota</taxon>
        <taxon>Sar</taxon>
        <taxon>Alveolata</taxon>
        <taxon>Ciliophora</taxon>
        <taxon>Intramacronucleata</taxon>
        <taxon>Spirotrichea</taxon>
        <taxon>Hypotrichia</taxon>
        <taxon>Euplotida</taxon>
        <taxon>Euplotidae</taxon>
        <taxon>Moneuplotes</taxon>
    </lineage>
</organism>
<feature type="coiled-coil region" evidence="1">
    <location>
        <begin position="61"/>
        <end position="88"/>
    </location>
</feature>
<evidence type="ECO:0000313" key="2">
    <source>
        <dbReference type="EMBL" id="CAI2381953.1"/>
    </source>
</evidence>
<comment type="caution">
    <text evidence="2">The sequence shown here is derived from an EMBL/GenBank/DDBJ whole genome shotgun (WGS) entry which is preliminary data.</text>
</comment>
<keyword evidence="1" id="KW-0175">Coiled coil</keyword>
<protein>
    <submittedName>
        <fullName evidence="2">Uncharacterized protein</fullName>
    </submittedName>
</protein>
<dbReference type="Proteomes" id="UP001295684">
    <property type="component" value="Unassembled WGS sequence"/>
</dbReference>
<evidence type="ECO:0000313" key="3">
    <source>
        <dbReference type="Proteomes" id="UP001295684"/>
    </source>
</evidence>
<name>A0AAD2D747_EUPCR</name>
<gene>
    <name evidence="2" type="ORF">ECRASSUSDP1_LOCUS23419</name>
</gene>
<keyword evidence="3" id="KW-1185">Reference proteome</keyword>
<proteinExistence type="predicted"/>
<evidence type="ECO:0000256" key="1">
    <source>
        <dbReference type="SAM" id="Coils"/>
    </source>
</evidence>
<reference evidence="2" key="1">
    <citation type="submission" date="2023-07" db="EMBL/GenBank/DDBJ databases">
        <authorList>
            <consortium name="AG Swart"/>
            <person name="Singh M."/>
            <person name="Singh A."/>
            <person name="Seah K."/>
            <person name="Emmerich C."/>
        </authorList>
    </citation>
    <scope>NUCLEOTIDE SEQUENCE</scope>
    <source>
        <strain evidence="2">DP1</strain>
    </source>
</reference>
<dbReference type="EMBL" id="CAMPGE010024088">
    <property type="protein sequence ID" value="CAI2381953.1"/>
    <property type="molecule type" value="Genomic_DNA"/>
</dbReference>
<sequence length="101" mass="11759">MRSKNSSEYIGLNLSGNEAKQHKEKIRFLNLLNDVKFKDVIDQAPLLKLMEDISANWRTGFKSDESTIEKLKNKLNKEKALVYKYKKSNPNLKKLISKCEK</sequence>
<accession>A0AAD2D747</accession>